<comment type="caution">
    <text evidence="1">The sequence shown here is derived from an EMBL/GenBank/DDBJ whole genome shotgun (WGS) entry which is preliminary data.</text>
</comment>
<sequence length="26" mass="3069">MNWLQRIAQIPLNEEVFIDDFGTVYG</sequence>
<reference evidence="1" key="1">
    <citation type="journal article" date="2015" name="Nature">
        <title>Complex archaea that bridge the gap between prokaryotes and eukaryotes.</title>
        <authorList>
            <person name="Spang A."/>
            <person name="Saw J.H."/>
            <person name="Jorgensen S.L."/>
            <person name="Zaremba-Niedzwiedzka K."/>
            <person name="Martijn J."/>
            <person name="Lind A.E."/>
            <person name="van Eijk R."/>
            <person name="Schleper C."/>
            <person name="Guy L."/>
            <person name="Ettema T.J."/>
        </authorList>
    </citation>
    <scope>NUCLEOTIDE SEQUENCE</scope>
</reference>
<dbReference type="AlphaFoldDB" id="A0A0F9ECY2"/>
<accession>A0A0F9ECY2</accession>
<protein>
    <submittedName>
        <fullName evidence="1">Uncharacterized protein</fullName>
    </submittedName>
</protein>
<name>A0A0F9ECY2_9ZZZZ</name>
<evidence type="ECO:0000313" key="1">
    <source>
        <dbReference type="EMBL" id="KKL27696.1"/>
    </source>
</evidence>
<feature type="non-terminal residue" evidence="1">
    <location>
        <position position="26"/>
    </location>
</feature>
<gene>
    <name evidence="1" type="ORF">LCGC14_2382550</name>
</gene>
<organism evidence="1">
    <name type="scientific">marine sediment metagenome</name>
    <dbReference type="NCBI Taxonomy" id="412755"/>
    <lineage>
        <taxon>unclassified sequences</taxon>
        <taxon>metagenomes</taxon>
        <taxon>ecological metagenomes</taxon>
    </lineage>
</organism>
<proteinExistence type="predicted"/>
<dbReference type="EMBL" id="LAZR01035370">
    <property type="protein sequence ID" value="KKL27696.1"/>
    <property type="molecule type" value="Genomic_DNA"/>
</dbReference>